<feature type="region of interest" description="Disordered" evidence="11">
    <location>
        <begin position="600"/>
        <end position="634"/>
    </location>
</feature>
<evidence type="ECO:0000256" key="9">
    <source>
        <dbReference type="ARBA" id="ARBA00029498"/>
    </source>
</evidence>
<feature type="region of interest" description="Disordered" evidence="11">
    <location>
        <begin position="80"/>
        <end position="99"/>
    </location>
</feature>
<name>A0A0D2D9J4_9EURO</name>
<evidence type="ECO:0000313" key="12">
    <source>
        <dbReference type="EMBL" id="KIW39788.1"/>
    </source>
</evidence>
<dbReference type="PANTHER" id="PTHR12860">
    <property type="entry name" value="SIGNAL RECOGNITION PARTICLE 68 KDA PROTEIN"/>
    <property type="match status" value="1"/>
</dbReference>
<feature type="compositionally biased region" description="Polar residues" evidence="11">
    <location>
        <begin position="81"/>
        <end position="93"/>
    </location>
</feature>
<dbReference type="InterPro" id="IPR026258">
    <property type="entry name" value="SRP68"/>
</dbReference>
<evidence type="ECO:0000256" key="3">
    <source>
        <dbReference type="ARBA" id="ARBA00009352"/>
    </source>
</evidence>
<dbReference type="GO" id="GO:0005730">
    <property type="term" value="C:nucleolus"/>
    <property type="evidence" value="ECO:0007669"/>
    <property type="project" value="UniProtKB-SubCell"/>
</dbReference>
<evidence type="ECO:0000313" key="13">
    <source>
        <dbReference type="Proteomes" id="UP000053342"/>
    </source>
</evidence>
<dbReference type="RefSeq" id="XP_016260004.1">
    <property type="nucleotide sequence ID" value="XM_016409696.1"/>
</dbReference>
<evidence type="ECO:0000256" key="10">
    <source>
        <dbReference type="PIRNR" id="PIRNR038995"/>
    </source>
</evidence>
<keyword evidence="13" id="KW-1185">Reference proteome</keyword>
<dbReference type="Proteomes" id="UP000053342">
    <property type="component" value="Unassembled WGS sequence"/>
</dbReference>
<comment type="subcellular location">
    <subcellularLocation>
        <location evidence="1 10">Cytoplasm</location>
    </subcellularLocation>
    <subcellularLocation>
        <location evidence="2">Nucleus</location>
        <location evidence="2">Nucleolus</location>
    </subcellularLocation>
</comment>
<accession>A0A0D2D9J4</accession>
<reference evidence="12 13" key="1">
    <citation type="submission" date="2015-01" db="EMBL/GenBank/DDBJ databases">
        <title>The Genome Sequence of Exophiala oligosperma CBS72588.</title>
        <authorList>
            <consortium name="The Broad Institute Genomics Platform"/>
            <person name="Cuomo C."/>
            <person name="de Hoog S."/>
            <person name="Gorbushina A."/>
            <person name="Stielow B."/>
            <person name="Teixiera M."/>
            <person name="Abouelleil A."/>
            <person name="Chapman S.B."/>
            <person name="Priest M."/>
            <person name="Young S.K."/>
            <person name="Wortman J."/>
            <person name="Nusbaum C."/>
            <person name="Birren B."/>
        </authorList>
    </citation>
    <scope>NUCLEOTIDE SEQUENCE [LARGE SCALE GENOMIC DNA]</scope>
    <source>
        <strain evidence="12 13">CBS 72588</strain>
    </source>
</reference>
<sequence length="634" mass="69988">MDITSSIVSERDRALLGGDYNTYHAQATRKIHNLRRRLGAANRGRKYTPKSQVTVENVAKNAEWVQLLLASSERAWASAMTMKSSQSAENTQKPMPGSTKRQIVSRLRRAIMYADNLVNILQDRNATGASEMHDLEARAYLSMLRGTLEFERGRWQACVEAYSLTYMVYSALAGSSKTDTFKDLLSGIVEPSIRYAAHQMKMPRTKAVNEMAIENFPSSDGALRKELENINPQAFVSATDAAPSSTGPKEVPTSISWRGRNVKLEDANISQALGLSQEKEGSLSSAYKSYCDGSLNAKDLATAYEEVITARQDAADATKTAIDELAAEGVEPGDSRMQSLQVTRTAVNYAVIEWRIGRNRVLCGIDDGLTFESEKSKRPSKARKDGKIREGKEESSGRKLSRLRERVALYDLILQSLDAVKELPGVIADTAFVTELDAKRAYFRALKCLAIGRSQAIKSQIVNALALYAKSLELAQSASPVLKEDVATNMPPRLDVFSSNLERSISTLTKLITQYRALADLKALTKSSQPTTVQTIGEAIKPAPLIERLGRNEYVENVDLTNLVNYPPRLRPVPVKPLFFDIAWNYIVYPSQKAALESELAATNGRSAEEDASATPGQKQEQKPAKRGWFGFGR</sequence>
<proteinExistence type="inferred from homology"/>
<dbReference type="GO" id="GO:0006614">
    <property type="term" value="P:SRP-dependent cotranslational protein targeting to membrane"/>
    <property type="evidence" value="ECO:0007669"/>
    <property type="project" value="InterPro"/>
</dbReference>
<keyword evidence="8 10" id="KW-0687">Ribonucleoprotein</keyword>
<comment type="similarity">
    <text evidence="3 10">Belongs to the SRP68 family.</text>
</comment>
<dbReference type="GO" id="GO:0005786">
    <property type="term" value="C:signal recognition particle, endoplasmic reticulum targeting"/>
    <property type="evidence" value="ECO:0007669"/>
    <property type="project" value="UniProtKB-KW"/>
</dbReference>
<evidence type="ECO:0000256" key="5">
    <source>
        <dbReference type="ARBA" id="ARBA00022884"/>
    </source>
</evidence>
<evidence type="ECO:0000256" key="6">
    <source>
        <dbReference type="ARBA" id="ARBA00023135"/>
    </source>
</evidence>
<dbReference type="PIRSF" id="PIRSF038995">
    <property type="entry name" value="SRP68"/>
    <property type="match status" value="1"/>
</dbReference>
<keyword evidence="7" id="KW-0539">Nucleus</keyword>
<dbReference type="VEuPathDB" id="FungiDB:PV06_08372"/>
<evidence type="ECO:0000256" key="8">
    <source>
        <dbReference type="ARBA" id="ARBA00023274"/>
    </source>
</evidence>
<evidence type="ECO:0000256" key="2">
    <source>
        <dbReference type="ARBA" id="ARBA00004604"/>
    </source>
</evidence>
<evidence type="ECO:0000256" key="7">
    <source>
        <dbReference type="ARBA" id="ARBA00023242"/>
    </source>
</evidence>
<keyword evidence="4 10" id="KW-0963">Cytoplasm</keyword>
<evidence type="ECO:0000256" key="11">
    <source>
        <dbReference type="SAM" id="MobiDB-lite"/>
    </source>
</evidence>
<dbReference type="EMBL" id="KN847339">
    <property type="protein sequence ID" value="KIW39788.1"/>
    <property type="molecule type" value="Genomic_DNA"/>
</dbReference>
<keyword evidence="6 10" id="KW-0733">Signal recognition particle</keyword>
<protein>
    <recommendedName>
        <fullName evidence="9 10">Signal recognition particle subunit SRP68</fullName>
        <shortName evidence="10">SRP68</shortName>
    </recommendedName>
</protein>
<dbReference type="OrthoDB" id="10255118at2759"/>
<dbReference type="AlphaFoldDB" id="A0A0D2D9J4"/>
<dbReference type="Pfam" id="PF16969">
    <property type="entry name" value="SRP68"/>
    <property type="match status" value="1"/>
</dbReference>
<feature type="region of interest" description="Disordered" evidence="11">
    <location>
        <begin position="374"/>
        <end position="397"/>
    </location>
</feature>
<evidence type="ECO:0000256" key="4">
    <source>
        <dbReference type="ARBA" id="ARBA00022490"/>
    </source>
</evidence>
<dbReference type="HOGENOM" id="CLU_018649_2_0_1"/>
<dbReference type="GO" id="GO:0030942">
    <property type="term" value="F:endoplasmic reticulum signal peptide binding"/>
    <property type="evidence" value="ECO:0007669"/>
    <property type="project" value="InterPro"/>
</dbReference>
<dbReference type="GO" id="GO:0008312">
    <property type="term" value="F:7S RNA binding"/>
    <property type="evidence" value="ECO:0007669"/>
    <property type="project" value="InterPro"/>
</dbReference>
<dbReference type="GO" id="GO:0005047">
    <property type="term" value="F:signal recognition particle binding"/>
    <property type="evidence" value="ECO:0007669"/>
    <property type="project" value="InterPro"/>
</dbReference>
<keyword evidence="5 10" id="KW-0694">RNA-binding</keyword>
<dbReference type="CDD" id="cd15481">
    <property type="entry name" value="SRP68-RBD"/>
    <property type="match status" value="1"/>
</dbReference>
<comment type="function">
    <text evidence="10">Component of the signal recognition particle (SRP) complex, a ribonucleoprotein complex that mediates the cotranslational targeting of secretory and membrane proteins to the endoplasmic reticulum (ER). The SRP complex interacts with the signal sequence in nascent secretory and membrane proteins and directs them to the membrane of the ER.</text>
</comment>
<dbReference type="InterPro" id="IPR034652">
    <property type="entry name" value="SRP68-RBD"/>
</dbReference>
<organism evidence="12 13">
    <name type="scientific">Exophiala oligosperma</name>
    <dbReference type="NCBI Taxonomy" id="215243"/>
    <lineage>
        <taxon>Eukaryota</taxon>
        <taxon>Fungi</taxon>
        <taxon>Dikarya</taxon>
        <taxon>Ascomycota</taxon>
        <taxon>Pezizomycotina</taxon>
        <taxon>Eurotiomycetes</taxon>
        <taxon>Chaetothyriomycetidae</taxon>
        <taxon>Chaetothyriales</taxon>
        <taxon>Herpotrichiellaceae</taxon>
        <taxon>Exophiala</taxon>
    </lineage>
</organism>
<dbReference type="Gene3D" id="1.10.3450.40">
    <property type="entry name" value="Signal recognition particle, SRP68 subunit, RNA-binding domain"/>
    <property type="match status" value="1"/>
</dbReference>
<dbReference type="InterPro" id="IPR038253">
    <property type="entry name" value="SRP68_N_sf"/>
</dbReference>
<dbReference type="PANTHER" id="PTHR12860:SF0">
    <property type="entry name" value="SIGNAL RECOGNITION PARTICLE SUBUNIT SRP68"/>
    <property type="match status" value="1"/>
</dbReference>
<dbReference type="GeneID" id="27360446"/>
<gene>
    <name evidence="12" type="ORF">PV06_08372</name>
</gene>
<dbReference type="STRING" id="215243.A0A0D2D9J4"/>
<evidence type="ECO:0000256" key="1">
    <source>
        <dbReference type="ARBA" id="ARBA00004496"/>
    </source>
</evidence>